<protein>
    <submittedName>
        <fullName evidence="2">Uncharacterized protein</fullName>
    </submittedName>
</protein>
<feature type="region of interest" description="Disordered" evidence="1">
    <location>
        <begin position="1"/>
        <end position="48"/>
    </location>
</feature>
<name>A0A815SMS3_9BILA</name>
<organism evidence="2 3">
    <name type="scientific">Rotaria magnacalcarata</name>
    <dbReference type="NCBI Taxonomy" id="392030"/>
    <lineage>
        <taxon>Eukaryota</taxon>
        <taxon>Metazoa</taxon>
        <taxon>Spiralia</taxon>
        <taxon>Gnathifera</taxon>
        <taxon>Rotifera</taxon>
        <taxon>Eurotatoria</taxon>
        <taxon>Bdelloidea</taxon>
        <taxon>Philodinida</taxon>
        <taxon>Philodinidae</taxon>
        <taxon>Rotaria</taxon>
    </lineage>
</organism>
<dbReference type="EMBL" id="CAJNOW010006640">
    <property type="protein sequence ID" value="CAF1492810.1"/>
    <property type="molecule type" value="Genomic_DNA"/>
</dbReference>
<proteinExistence type="predicted"/>
<dbReference type="Proteomes" id="UP000663834">
    <property type="component" value="Unassembled WGS sequence"/>
</dbReference>
<feature type="compositionally biased region" description="Basic and acidic residues" evidence="1">
    <location>
        <begin position="1"/>
        <end position="10"/>
    </location>
</feature>
<accession>A0A815SMS3</accession>
<dbReference type="AlphaFoldDB" id="A0A815SMS3"/>
<sequence>MRDVGTDYKETNTSVTNTSIKSKRGSSLSSITSEREHEPSLSSSSSSSIVQMEVLMVVNKKFLKMIQVKIKLYNVVIRMNSFNGLIMKIIALDGYVTFVESSSA</sequence>
<reference evidence="2" key="1">
    <citation type="submission" date="2021-02" db="EMBL/GenBank/DDBJ databases">
        <authorList>
            <person name="Nowell W R."/>
        </authorList>
    </citation>
    <scope>NUCLEOTIDE SEQUENCE</scope>
</reference>
<gene>
    <name evidence="2" type="ORF">KQP761_LOCUS14192</name>
</gene>
<evidence type="ECO:0000256" key="1">
    <source>
        <dbReference type="SAM" id="MobiDB-lite"/>
    </source>
</evidence>
<evidence type="ECO:0000313" key="3">
    <source>
        <dbReference type="Proteomes" id="UP000663834"/>
    </source>
</evidence>
<comment type="caution">
    <text evidence="2">The sequence shown here is derived from an EMBL/GenBank/DDBJ whole genome shotgun (WGS) entry which is preliminary data.</text>
</comment>
<evidence type="ECO:0000313" key="2">
    <source>
        <dbReference type="EMBL" id="CAF1492810.1"/>
    </source>
</evidence>